<name>A0A154IA71_RHILE</name>
<proteinExistence type="predicted"/>
<dbReference type="PANTHER" id="PTHR34385">
    <property type="entry name" value="D-ALANYL-D-ALANINE CARBOXYPEPTIDASE"/>
    <property type="match status" value="1"/>
</dbReference>
<protein>
    <submittedName>
        <fullName evidence="3">Phage tail protein</fullName>
    </submittedName>
</protein>
<comment type="caution">
    <text evidence="3">The sequence shown here is derived from an EMBL/GenBank/DDBJ whole genome shotgun (WGS) entry which is preliminary data.</text>
</comment>
<dbReference type="InterPro" id="IPR009045">
    <property type="entry name" value="Zn_M74/Hedgehog-like"/>
</dbReference>
<keyword evidence="1" id="KW-0175">Coiled coil</keyword>
<accession>A0A154IA71</accession>
<organism evidence="3">
    <name type="scientific">Rhizobium leguminosarum</name>
    <dbReference type="NCBI Taxonomy" id="384"/>
    <lineage>
        <taxon>Bacteria</taxon>
        <taxon>Pseudomonadati</taxon>
        <taxon>Pseudomonadota</taxon>
        <taxon>Alphaproteobacteria</taxon>
        <taxon>Hyphomicrobiales</taxon>
        <taxon>Rhizobiaceae</taxon>
        <taxon>Rhizobium/Agrobacterium group</taxon>
        <taxon>Rhizobium</taxon>
    </lineage>
</organism>
<feature type="coiled-coil region" evidence="1">
    <location>
        <begin position="1"/>
        <end position="28"/>
    </location>
</feature>
<gene>
    <name evidence="3" type="ORF">A4A59_04835</name>
</gene>
<reference evidence="3" key="1">
    <citation type="submission" date="2016-03" db="EMBL/GenBank/DDBJ databases">
        <title>Microsymbionts genomes from the relict species Vavilovia formosa.</title>
        <authorList>
            <person name="Chirak E."/>
            <person name="Kimeklis A."/>
            <person name="Kopat V."/>
            <person name="Andronov E."/>
        </authorList>
    </citation>
    <scope>NUCLEOTIDE SEQUENCE [LARGE SCALE GENOMIC DNA]</scope>
    <source>
        <strain evidence="3">Vaf12</strain>
    </source>
</reference>
<dbReference type="InterPro" id="IPR052179">
    <property type="entry name" value="DD-CPase-like"/>
</dbReference>
<dbReference type="PANTHER" id="PTHR34385:SF1">
    <property type="entry name" value="PEPTIDOGLYCAN L-ALANYL-D-GLUTAMATE ENDOPEPTIDASE CWLK"/>
    <property type="match status" value="1"/>
</dbReference>
<feature type="domain" description="D-alanyl-D-alanine carboxypeptidase-like core" evidence="2">
    <location>
        <begin position="482"/>
        <end position="581"/>
    </location>
</feature>
<evidence type="ECO:0000313" key="3">
    <source>
        <dbReference type="EMBL" id="KZA97480.1"/>
    </source>
</evidence>
<dbReference type="Pfam" id="PF02557">
    <property type="entry name" value="VanY"/>
    <property type="match status" value="1"/>
</dbReference>
<dbReference type="GO" id="GO:0008233">
    <property type="term" value="F:peptidase activity"/>
    <property type="evidence" value="ECO:0007669"/>
    <property type="project" value="InterPro"/>
</dbReference>
<dbReference type="GO" id="GO:0006508">
    <property type="term" value="P:proteolysis"/>
    <property type="evidence" value="ECO:0007669"/>
    <property type="project" value="InterPro"/>
</dbReference>
<dbReference type="AlphaFoldDB" id="A0A154IA71"/>
<dbReference type="InterPro" id="IPR003709">
    <property type="entry name" value="VanY-like_core_dom"/>
</dbReference>
<evidence type="ECO:0000259" key="2">
    <source>
        <dbReference type="Pfam" id="PF02557"/>
    </source>
</evidence>
<evidence type="ECO:0000256" key="1">
    <source>
        <dbReference type="SAM" id="Coils"/>
    </source>
</evidence>
<dbReference type="CDD" id="cd14814">
    <property type="entry name" value="Peptidase_M15"/>
    <property type="match status" value="1"/>
</dbReference>
<sequence length="908" mass="97552">MDEGQRLLVTFEARLNKYERDLERSKGKSRTNFRAIQKEAETAASGIEKAMGGAMKTLGSFGKGLLGGIAGGLAVGGLDQIIGRVGELAKGVAEVGDMAKMAGLKVKDFQELKYVAEQNRIPVDALTDAMKELSLRADEWIKTGSGSGAESFQRMGYSAQELARKLEDPKALLLDIIDRMQRLDSAARIRVFDEVFGGQGGEKFVQLIDRGTDSIRATIKEANDLGLIMDEKLVQRADEFDRKWSAAASSFGVYWKEAFLSVAFLADDFLDRFNKVDEQTTRNVQSALVSTYQKLETAKTRLADLTREKGAFPDDPTIDLNIERQKQLVEELTGKAMKLRDVLDRRNGYSENFVYKAGEDAKGATPPVNNLNNALSGSGSAAAKAVAGIKSYSDAIRALKDEVPDLAKSLADLDAKAKIDAIYQKAISQAGGQREIALANEMRGNALSSLSLKSATDDPTTYLSTVLANGKGKDSLTGMQTAFREKLAKMIASMPDDLKGGVTINSGFRDIARQQQLWLDALKKYGSPEAARKWVAPPGNSQHNKGNAADLGYSNDRARDWVHANAGNFGLSFPLSNENWHIEDADARTKNTADEIQRLTDAAQKQAEAYGQITGSAREYTAQQGIEQQVLGMTAQQAAALRYEQEMLNEAQRAGIALTPQQRQEIASLSQGMASAETSVDSFRQKQENAAETARFFGEGMTDALAGIITGTTTAQEALQSMLQTLVKATLQAALMGEGPLANLFGTAPKSGSGGVGFGGLFGGLLGSLFGFAEGGYTGDGGKHEPAGVVHRGEFVMSKEATRRLGAGNLDAMHRAALRGGYAEGGYVGSAPALRKPDLVAANGNAAPVQQINISSAITVNGSAGTPEQNTDLARKMAREYEQSTRGLVADELRRQTRPGNYLSARTR</sequence>
<dbReference type="RefSeq" id="WP_062944737.1">
    <property type="nucleotide sequence ID" value="NZ_CP171844.1"/>
</dbReference>
<dbReference type="SUPFAM" id="SSF55166">
    <property type="entry name" value="Hedgehog/DD-peptidase"/>
    <property type="match status" value="1"/>
</dbReference>
<feature type="coiled-coil region" evidence="1">
    <location>
        <begin position="288"/>
        <end position="342"/>
    </location>
</feature>
<dbReference type="EMBL" id="LVYU01000134">
    <property type="protein sequence ID" value="KZA97480.1"/>
    <property type="molecule type" value="Genomic_DNA"/>
</dbReference>
<dbReference type="Gene3D" id="3.30.1380.10">
    <property type="match status" value="1"/>
</dbReference>